<protein>
    <submittedName>
        <fullName evidence="1">Uncharacterized protein</fullName>
    </submittedName>
</protein>
<name>A0AAN5CRP1_9BILA</name>
<dbReference type="SUPFAM" id="SSF56300">
    <property type="entry name" value="Metallo-dependent phosphatases"/>
    <property type="match status" value="1"/>
</dbReference>
<keyword evidence="2" id="KW-1185">Reference proteome</keyword>
<dbReference type="Proteomes" id="UP001328107">
    <property type="component" value="Unassembled WGS sequence"/>
</dbReference>
<feature type="non-terminal residue" evidence="1">
    <location>
        <position position="1"/>
    </location>
</feature>
<evidence type="ECO:0000313" key="2">
    <source>
        <dbReference type="Proteomes" id="UP001328107"/>
    </source>
</evidence>
<sequence length="94" mass="10795">IFVGDLNGSVASLQRIYTNFKMIFADGSYYPAHFFTSFVFLGNYIGRGDESLEVLMFLFCLKIAVQWTSVQEKGDDLFERFNDIFNHMPLACCI</sequence>
<dbReference type="InterPro" id="IPR050341">
    <property type="entry name" value="PP1_catalytic_subunit"/>
</dbReference>
<dbReference type="AlphaFoldDB" id="A0AAN5CRP1"/>
<evidence type="ECO:0000313" key="1">
    <source>
        <dbReference type="EMBL" id="GMR49337.1"/>
    </source>
</evidence>
<dbReference type="GO" id="GO:0005634">
    <property type="term" value="C:nucleus"/>
    <property type="evidence" value="ECO:0007669"/>
    <property type="project" value="TreeGrafter"/>
</dbReference>
<dbReference type="EMBL" id="BTRK01000004">
    <property type="protein sequence ID" value="GMR49337.1"/>
    <property type="molecule type" value="Genomic_DNA"/>
</dbReference>
<dbReference type="Gene3D" id="3.60.21.10">
    <property type="match status" value="1"/>
</dbReference>
<comment type="caution">
    <text evidence="1">The sequence shown here is derived from an EMBL/GenBank/DDBJ whole genome shotgun (WGS) entry which is preliminary data.</text>
</comment>
<proteinExistence type="predicted"/>
<dbReference type="GO" id="GO:0004722">
    <property type="term" value="F:protein serine/threonine phosphatase activity"/>
    <property type="evidence" value="ECO:0007669"/>
    <property type="project" value="TreeGrafter"/>
</dbReference>
<dbReference type="PANTHER" id="PTHR11668">
    <property type="entry name" value="SERINE/THREONINE PROTEIN PHOSPHATASE"/>
    <property type="match status" value="1"/>
</dbReference>
<accession>A0AAN5CRP1</accession>
<feature type="non-terminal residue" evidence="1">
    <location>
        <position position="94"/>
    </location>
</feature>
<organism evidence="1 2">
    <name type="scientific">Pristionchus mayeri</name>
    <dbReference type="NCBI Taxonomy" id="1317129"/>
    <lineage>
        <taxon>Eukaryota</taxon>
        <taxon>Metazoa</taxon>
        <taxon>Ecdysozoa</taxon>
        <taxon>Nematoda</taxon>
        <taxon>Chromadorea</taxon>
        <taxon>Rhabditida</taxon>
        <taxon>Rhabditina</taxon>
        <taxon>Diplogasteromorpha</taxon>
        <taxon>Diplogasteroidea</taxon>
        <taxon>Neodiplogasteridae</taxon>
        <taxon>Pristionchus</taxon>
    </lineage>
</organism>
<reference evidence="2" key="1">
    <citation type="submission" date="2022-10" db="EMBL/GenBank/DDBJ databases">
        <title>Genome assembly of Pristionchus species.</title>
        <authorList>
            <person name="Yoshida K."/>
            <person name="Sommer R.J."/>
        </authorList>
    </citation>
    <scope>NUCLEOTIDE SEQUENCE [LARGE SCALE GENOMIC DNA]</scope>
    <source>
        <strain evidence="2">RS5460</strain>
    </source>
</reference>
<dbReference type="GO" id="GO:0005737">
    <property type="term" value="C:cytoplasm"/>
    <property type="evidence" value="ECO:0007669"/>
    <property type="project" value="TreeGrafter"/>
</dbReference>
<gene>
    <name evidence="1" type="ORF">PMAYCL1PPCAC_19532</name>
</gene>
<dbReference type="InterPro" id="IPR029052">
    <property type="entry name" value="Metallo-depent_PP-like"/>
</dbReference>
<dbReference type="PANTHER" id="PTHR11668:SF491">
    <property type="entry name" value="SERINE_THREONINE-PROTEIN PHOSPHATASE"/>
    <property type="match status" value="1"/>
</dbReference>